<dbReference type="Proteomes" id="UP000041254">
    <property type="component" value="Unassembled WGS sequence"/>
</dbReference>
<evidence type="ECO:0000256" key="1">
    <source>
        <dbReference type="SAM" id="MobiDB-lite"/>
    </source>
</evidence>
<feature type="compositionally biased region" description="Basic residues" evidence="1">
    <location>
        <begin position="460"/>
        <end position="473"/>
    </location>
</feature>
<dbReference type="AlphaFoldDB" id="A0A0G4H650"/>
<protein>
    <submittedName>
        <fullName evidence="2">Uncharacterized protein</fullName>
    </submittedName>
</protein>
<reference evidence="2 3" key="1">
    <citation type="submission" date="2014-11" db="EMBL/GenBank/DDBJ databases">
        <authorList>
            <person name="Zhu J."/>
            <person name="Qi W."/>
            <person name="Song R."/>
        </authorList>
    </citation>
    <scope>NUCLEOTIDE SEQUENCE [LARGE SCALE GENOMIC DNA]</scope>
</reference>
<evidence type="ECO:0000313" key="3">
    <source>
        <dbReference type="Proteomes" id="UP000041254"/>
    </source>
</evidence>
<proteinExistence type="predicted"/>
<dbReference type="VEuPathDB" id="CryptoDB:Vbra_19616"/>
<feature type="compositionally biased region" description="Basic and acidic residues" evidence="1">
    <location>
        <begin position="386"/>
        <end position="395"/>
    </location>
</feature>
<gene>
    <name evidence="2" type="ORF">Vbra_19616</name>
</gene>
<name>A0A0G4H650_VITBC</name>
<keyword evidence="3" id="KW-1185">Reference proteome</keyword>
<dbReference type="EMBL" id="CDMY01001036">
    <property type="protein sequence ID" value="CEM39338.1"/>
    <property type="molecule type" value="Genomic_DNA"/>
</dbReference>
<accession>A0A0G4H650</accession>
<evidence type="ECO:0000313" key="2">
    <source>
        <dbReference type="EMBL" id="CEM39338.1"/>
    </source>
</evidence>
<feature type="region of interest" description="Disordered" evidence="1">
    <location>
        <begin position="386"/>
        <end position="473"/>
    </location>
</feature>
<organism evidence="2 3">
    <name type="scientific">Vitrella brassicaformis (strain CCMP3155)</name>
    <dbReference type="NCBI Taxonomy" id="1169540"/>
    <lineage>
        <taxon>Eukaryota</taxon>
        <taxon>Sar</taxon>
        <taxon>Alveolata</taxon>
        <taxon>Colpodellida</taxon>
        <taxon>Vitrellaceae</taxon>
        <taxon>Vitrella</taxon>
    </lineage>
</organism>
<sequence length="473" mass="53554">MIQTEADGAQYESVRELHRNPFYMRLWDNAGGPLTELKGYLAFARFYKAWIDKEGAVSVLWERAVQLGDQPKSRCPQGDGKKELMRTLLGLINRSADDNLTFVEALHEAALMDLYEARVALVYALRNTEGSFHQVVHNVSNTKGKDTIRVHCCNQMSVWILRPLLEQRHNISFRTQRIFNLTQGKLLTDPSEKLSPSFGPVYVVTKAEDPLIINTEGHSVEEAFCKKLSGFMARCNRDRAFLAEWREAVQLLERLRLPSGGSRNDLYAVTDLLLETNQRRNDDAEFAFAMLKWVVDVKRLHPQLERLIDAWIADPWIMTLLNYTEKTCWRATAELKCVTMGYRGLRGALQDAHRGGRSGLGFPFPIPSFKGRTELMRKELKIKADKGIPDQELRPSKSHSALDALKKSKWPGQEEQQQDTAPERKGSETQPAEQSACGAEAEPAGQVDGISELGDERKDRKGTRRAGAKSKKK</sequence>
<dbReference type="InParanoid" id="A0A0G4H650"/>